<dbReference type="Pfam" id="PF00685">
    <property type="entry name" value="Sulfotransfer_1"/>
    <property type="match status" value="1"/>
</dbReference>
<dbReference type="InterPro" id="IPR000863">
    <property type="entry name" value="Sulfotransferase_dom"/>
</dbReference>
<organism evidence="4 5">
    <name type="scientific">Eumeta variegata</name>
    <name type="common">Bagworm moth</name>
    <name type="synonym">Eumeta japonica</name>
    <dbReference type="NCBI Taxonomy" id="151549"/>
    <lineage>
        <taxon>Eukaryota</taxon>
        <taxon>Metazoa</taxon>
        <taxon>Ecdysozoa</taxon>
        <taxon>Arthropoda</taxon>
        <taxon>Hexapoda</taxon>
        <taxon>Insecta</taxon>
        <taxon>Pterygota</taxon>
        <taxon>Neoptera</taxon>
        <taxon>Endopterygota</taxon>
        <taxon>Lepidoptera</taxon>
        <taxon>Glossata</taxon>
        <taxon>Ditrysia</taxon>
        <taxon>Tineoidea</taxon>
        <taxon>Psychidae</taxon>
        <taxon>Oiketicinae</taxon>
        <taxon>Eumeta</taxon>
    </lineage>
</organism>
<dbReference type="SUPFAM" id="SSF52540">
    <property type="entry name" value="P-loop containing nucleoside triphosphate hydrolases"/>
    <property type="match status" value="1"/>
</dbReference>
<dbReference type="Proteomes" id="UP000299102">
    <property type="component" value="Unassembled WGS sequence"/>
</dbReference>
<evidence type="ECO:0000256" key="2">
    <source>
        <dbReference type="ARBA" id="ARBA00022679"/>
    </source>
</evidence>
<dbReference type="PANTHER" id="PTHR11783">
    <property type="entry name" value="SULFOTRANSFERASE SULT"/>
    <property type="match status" value="1"/>
</dbReference>
<keyword evidence="5" id="KW-1185">Reference proteome</keyword>
<evidence type="ECO:0000259" key="3">
    <source>
        <dbReference type="Pfam" id="PF00685"/>
    </source>
</evidence>
<sequence>MSSLDFVEVKDMEPENEEFLLKLFPGQPNGYAYFGKHNYVLPKSYKDHVEGIRHMPLRNDDVWVATFPRSGTTWTQELTWLICNNLNYEGAAQSLSKRFVFIEFPSFFSNDILNTPVFGGADAGILMDFKALASEPSPRFIKTHLPMSLLSPQLLDTSRVVYVARDPRDVAISYYHLSKLLKMFDYSGDFKTYWRIFLNNLVHWAPFFEHLKEAWEQRDHPNMLFLFYEEMYKDLPGVVRKVAKFFEKEYSDEQIQKLCKHLDIDKMRDNKSVNPDLNSSVAKEGEESFIRKGKAGGWREYFDEGMAAEAEKWMRDNLSGTDLRFPEV</sequence>
<dbReference type="STRING" id="151549.A0A4C1UP61"/>
<name>A0A4C1UP61_EUMVA</name>
<dbReference type="EMBL" id="BGZK01000201">
    <property type="protein sequence ID" value="GBP28010.1"/>
    <property type="molecule type" value="Genomic_DNA"/>
</dbReference>
<evidence type="ECO:0000256" key="1">
    <source>
        <dbReference type="ARBA" id="ARBA00005771"/>
    </source>
</evidence>
<dbReference type="OrthoDB" id="205623at2759"/>
<reference evidence="4 5" key="1">
    <citation type="journal article" date="2019" name="Commun. Biol.">
        <title>The bagworm genome reveals a unique fibroin gene that provides high tensile strength.</title>
        <authorList>
            <person name="Kono N."/>
            <person name="Nakamura H."/>
            <person name="Ohtoshi R."/>
            <person name="Tomita M."/>
            <person name="Numata K."/>
            <person name="Arakawa K."/>
        </authorList>
    </citation>
    <scope>NUCLEOTIDE SEQUENCE [LARGE SCALE GENOMIC DNA]</scope>
</reference>
<protein>
    <submittedName>
        <fullName evidence="4">Sulfotransferase family cytosolic 1B member 1</fullName>
    </submittedName>
</protein>
<evidence type="ECO:0000313" key="5">
    <source>
        <dbReference type="Proteomes" id="UP000299102"/>
    </source>
</evidence>
<dbReference type="GO" id="GO:0008146">
    <property type="term" value="F:sulfotransferase activity"/>
    <property type="evidence" value="ECO:0007669"/>
    <property type="project" value="InterPro"/>
</dbReference>
<gene>
    <name evidence="4" type="primary">SULT1B1</name>
    <name evidence="4" type="ORF">EVAR_83641_1</name>
</gene>
<comment type="caution">
    <text evidence="4">The sequence shown here is derived from an EMBL/GenBank/DDBJ whole genome shotgun (WGS) entry which is preliminary data.</text>
</comment>
<proteinExistence type="inferred from homology"/>
<dbReference type="Gene3D" id="3.40.50.300">
    <property type="entry name" value="P-loop containing nucleotide triphosphate hydrolases"/>
    <property type="match status" value="1"/>
</dbReference>
<accession>A0A4C1UP61</accession>
<feature type="domain" description="Sulfotransferase" evidence="3">
    <location>
        <begin position="60"/>
        <end position="321"/>
    </location>
</feature>
<dbReference type="InterPro" id="IPR027417">
    <property type="entry name" value="P-loop_NTPase"/>
</dbReference>
<keyword evidence="2 4" id="KW-0808">Transferase</keyword>
<comment type="similarity">
    <text evidence="1">Belongs to the sulfotransferase 1 family.</text>
</comment>
<dbReference type="AlphaFoldDB" id="A0A4C1UP61"/>
<evidence type="ECO:0000313" key="4">
    <source>
        <dbReference type="EMBL" id="GBP28010.1"/>
    </source>
</evidence>